<comment type="caution">
    <text evidence="1">The sequence shown here is derived from an EMBL/GenBank/DDBJ whole genome shotgun (WGS) entry which is preliminary data.</text>
</comment>
<evidence type="ECO:0000313" key="1">
    <source>
        <dbReference type="EMBL" id="KAJ8880189.1"/>
    </source>
</evidence>
<sequence length="161" mass="17790">MLVPGNSTTARKVYCSRELQKGIGNMTKHLLFLHAFMGCDTTSAFYKRVADIFNNPNTSQDCVAAAGEQFIVHLHGAKDWGWTIEQGQYKPVASTLSPAPGNMLHLVRCGCKGDYKCAGESCLNCNILDSKDEDNIEDKCDIEDHIDAKHTSASTREDYVK</sequence>
<keyword evidence="2" id="KW-1185">Reference proteome</keyword>
<accession>A0ABQ9H789</accession>
<proteinExistence type="predicted"/>
<protein>
    <submittedName>
        <fullName evidence="1">Uncharacterized protein</fullName>
    </submittedName>
</protein>
<dbReference type="Proteomes" id="UP001159363">
    <property type="component" value="Chromosome 5"/>
</dbReference>
<gene>
    <name evidence="1" type="ORF">PR048_016655</name>
</gene>
<dbReference type="EMBL" id="JARBHB010000006">
    <property type="protein sequence ID" value="KAJ8880189.1"/>
    <property type="molecule type" value="Genomic_DNA"/>
</dbReference>
<evidence type="ECO:0000313" key="2">
    <source>
        <dbReference type="Proteomes" id="UP001159363"/>
    </source>
</evidence>
<organism evidence="1 2">
    <name type="scientific">Dryococelus australis</name>
    <dbReference type="NCBI Taxonomy" id="614101"/>
    <lineage>
        <taxon>Eukaryota</taxon>
        <taxon>Metazoa</taxon>
        <taxon>Ecdysozoa</taxon>
        <taxon>Arthropoda</taxon>
        <taxon>Hexapoda</taxon>
        <taxon>Insecta</taxon>
        <taxon>Pterygota</taxon>
        <taxon>Neoptera</taxon>
        <taxon>Polyneoptera</taxon>
        <taxon>Phasmatodea</taxon>
        <taxon>Verophasmatodea</taxon>
        <taxon>Anareolatae</taxon>
        <taxon>Phasmatidae</taxon>
        <taxon>Eurycanthinae</taxon>
        <taxon>Dryococelus</taxon>
    </lineage>
</organism>
<name>A0ABQ9H789_9NEOP</name>
<reference evidence="1 2" key="1">
    <citation type="submission" date="2023-02" db="EMBL/GenBank/DDBJ databases">
        <title>LHISI_Scaffold_Assembly.</title>
        <authorList>
            <person name="Stuart O.P."/>
            <person name="Cleave R."/>
            <person name="Magrath M.J.L."/>
            <person name="Mikheyev A.S."/>
        </authorList>
    </citation>
    <scope>NUCLEOTIDE SEQUENCE [LARGE SCALE GENOMIC DNA]</scope>
    <source>
        <strain evidence="1">Daus_M_001</strain>
        <tissue evidence="1">Leg muscle</tissue>
    </source>
</reference>